<feature type="domain" description="Outer membrane protein beta-barrel" evidence="2">
    <location>
        <begin position="219"/>
        <end position="393"/>
    </location>
</feature>
<sequence>MKTTLLAAFCLFSLSAAAQSGFKNGYYTSTAGDTVQTQIQDEDWIKNPDKISITQQGNTLSLSQSQMSGFGITQGDVYRKFAVNIDTSPVSLNTMELNQPAVIVRDTVMLRLLVSGTANLYELRDKEGKLHYYIQKGEEEPAELMFRKIKTEVNGKKVIATLEPYKGLLQVYLSDCGITERMINGTSFKAESFASVINAYNTCKEPAKQEYMAKEEKVRWYFGATAGYGLASYTIYNKGMYDELAGSEFSSLNPNAAVLVNMVLPRGHGRWGISSELGYKRYKMSGSYAEFKSSSSSSEYQTEFNLQYAAFNTQVVYTFKGNSWLRPFVSAGLALNMLVADNSLQTSTRRQYGVERSYENPPLAEMRKLEQSLLLGGGVNYSKLILSARYERGNGFSPYNGLKVVKTATTMQLAYLFN</sequence>
<evidence type="ECO:0000313" key="3">
    <source>
        <dbReference type="EMBL" id="RIJ41509.1"/>
    </source>
</evidence>
<reference evidence="4" key="1">
    <citation type="submission" date="2018-08" db="EMBL/GenBank/DDBJ databases">
        <title>Mucilaginibacter sp. MYSH2.</title>
        <authorList>
            <person name="Seo T."/>
        </authorList>
    </citation>
    <scope>NUCLEOTIDE SEQUENCE [LARGE SCALE GENOMIC DNA]</scope>
    <source>
        <strain evidence="4">KIRAN</strain>
    </source>
</reference>
<protein>
    <submittedName>
        <fullName evidence="3">PorT family protein</fullName>
    </submittedName>
</protein>
<dbReference type="AlphaFoldDB" id="A0A399SFB7"/>
<dbReference type="RefSeq" id="WP_119431258.1">
    <property type="nucleotide sequence ID" value="NZ_QWGE01000002.1"/>
</dbReference>
<dbReference type="EMBL" id="QWGE01000002">
    <property type="protein sequence ID" value="RIJ41509.1"/>
    <property type="molecule type" value="Genomic_DNA"/>
</dbReference>
<organism evidence="3 4">
    <name type="scientific">Pontibacter oryzae</name>
    <dbReference type="NCBI Taxonomy" id="2304593"/>
    <lineage>
        <taxon>Bacteria</taxon>
        <taxon>Pseudomonadati</taxon>
        <taxon>Bacteroidota</taxon>
        <taxon>Cytophagia</taxon>
        <taxon>Cytophagales</taxon>
        <taxon>Hymenobacteraceae</taxon>
        <taxon>Pontibacter</taxon>
    </lineage>
</organism>
<accession>A0A399SFB7</accession>
<name>A0A399SFB7_9BACT</name>
<comment type="caution">
    <text evidence="3">The sequence shown here is derived from an EMBL/GenBank/DDBJ whole genome shotgun (WGS) entry which is preliminary data.</text>
</comment>
<keyword evidence="1" id="KW-0732">Signal</keyword>
<evidence type="ECO:0000313" key="4">
    <source>
        <dbReference type="Proteomes" id="UP000266005"/>
    </source>
</evidence>
<keyword evidence="4" id="KW-1185">Reference proteome</keyword>
<dbReference type="Pfam" id="PF13568">
    <property type="entry name" value="OMP_b-brl_2"/>
    <property type="match status" value="1"/>
</dbReference>
<evidence type="ECO:0000256" key="1">
    <source>
        <dbReference type="SAM" id="SignalP"/>
    </source>
</evidence>
<feature type="signal peptide" evidence="1">
    <location>
        <begin position="1"/>
        <end position="18"/>
    </location>
</feature>
<dbReference type="Proteomes" id="UP000266005">
    <property type="component" value="Unassembled WGS sequence"/>
</dbReference>
<feature type="chain" id="PRO_5017371431" evidence="1">
    <location>
        <begin position="19"/>
        <end position="418"/>
    </location>
</feature>
<gene>
    <name evidence="3" type="ORF">D1627_05585</name>
</gene>
<evidence type="ECO:0000259" key="2">
    <source>
        <dbReference type="Pfam" id="PF13568"/>
    </source>
</evidence>
<dbReference type="InterPro" id="IPR025665">
    <property type="entry name" value="Beta-barrel_OMP_2"/>
</dbReference>
<proteinExistence type="predicted"/>
<dbReference type="OrthoDB" id="815717at2"/>